<reference evidence="1 2" key="1">
    <citation type="submission" date="2020-11" db="EMBL/GenBank/DDBJ databases">
        <authorList>
            <person name="Sun Q."/>
        </authorList>
    </citation>
    <scope>NUCLEOTIDE SEQUENCE [LARGE SCALE GENOMIC DNA]</scope>
    <source>
        <strain evidence="1 2">P8398</strain>
    </source>
</reference>
<sequence>MTSDDGILRVVDDAFGDVARPEHFTVADGDPECMDHDRLLHSRTTKTLTIEDVGHIGYDPLVECFPQGLAYFFPALARFALADSRPHDWYAFQLALHLTRDGTANRFLNFCTDSQKAAVFAVFAHIQTTWAEKIESECCAEEIENCVALWRD</sequence>
<gene>
    <name evidence="1" type="ORF">IV454_15665</name>
</gene>
<dbReference type="Proteomes" id="UP000662888">
    <property type="component" value="Chromosome"/>
</dbReference>
<proteinExistence type="predicted"/>
<dbReference type="EMBL" id="CP065053">
    <property type="protein sequence ID" value="QPI52791.1"/>
    <property type="molecule type" value="Genomic_DNA"/>
</dbReference>
<accession>A0AA48WIT5</accession>
<keyword evidence="2" id="KW-1185">Reference proteome</keyword>
<dbReference type="RefSeq" id="WP_206092185.1">
    <property type="nucleotide sequence ID" value="NZ_CP065053.1"/>
</dbReference>
<name>A0AA48WIT5_9BURK</name>
<evidence type="ECO:0000313" key="2">
    <source>
        <dbReference type="Proteomes" id="UP000662888"/>
    </source>
</evidence>
<organism evidence="1 2">
    <name type="scientific">Massilia antarctica</name>
    <dbReference type="NCBI Taxonomy" id="2765360"/>
    <lineage>
        <taxon>Bacteria</taxon>
        <taxon>Pseudomonadati</taxon>
        <taxon>Pseudomonadota</taxon>
        <taxon>Betaproteobacteria</taxon>
        <taxon>Burkholderiales</taxon>
        <taxon>Oxalobacteraceae</taxon>
        <taxon>Telluria group</taxon>
        <taxon>Massilia</taxon>
    </lineage>
</organism>
<protein>
    <submittedName>
        <fullName evidence="1">Uncharacterized protein</fullName>
    </submittedName>
</protein>
<evidence type="ECO:0000313" key="1">
    <source>
        <dbReference type="EMBL" id="QPI52791.1"/>
    </source>
</evidence>